<reference evidence="1" key="1">
    <citation type="journal article" date="2007" name="Science">
        <title>Draft genome of the filarial nematode parasite Brugia malayi.</title>
        <authorList>
            <person name="Ghedin E."/>
            <person name="Wang S."/>
            <person name="Spiro D."/>
            <person name="Caler E."/>
            <person name="Zhao Q."/>
            <person name="Crabtree J."/>
            <person name="Allen J.E."/>
            <person name="Delcher A.L."/>
            <person name="Guiliano D.B."/>
            <person name="Miranda-Saavedra D."/>
            <person name="Angiuoli S.V."/>
            <person name="Creasy T."/>
            <person name="Amedeo P."/>
            <person name="Haas B."/>
            <person name="El-Sayed N.M."/>
            <person name="Wortman J.R."/>
            <person name="Feldblyum T."/>
            <person name="Tallon L."/>
            <person name="Schatz M."/>
            <person name="Shumway M."/>
            <person name="Koo H."/>
            <person name="Salzberg S.L."/>
            <person name="Schobel S."/>
            <person name="Pertea M."/>
            <person name="Pop M."/>
            <person name="White O."/>
            <person name="Barton G.J."/>
            <person name="Carlow C.K."/>
            <person name="Crawford M.J."/>
            <person name="Daub J."/>
            <person name="Dimmic M.W."/>
            <person name="Estes C.F."/>
            <person name="Foster J.M."/>
            <person name="Ganatra M."/>
            <person name="Gregory W.F."/>
            <person name="Johnson N.M."/>
            <person name="Jin J."/>
            <person name="Komuniecki R."/>
            <person name="Korf I."/>
            <person name="Kumar S."/>
            <person name="Laney S."/>
            <person name="Li B.W."/>
            <person name="Li W."/>
            <person name="Lindblom T.H."/>
            <person name="Lustigman S."/>
            <person name="Ma D."/>
            <person name="Maina C.V."/>
            <person name="Martin D.M."/>
            <person name="McCarter J.P."/>
            <person name="McReynolds L."/>
            <person name="Mitreva M."/>
            <person name="Nutman T.B."/>
            <person name="Parkinson J."/>
            <person name="Peregrin-Alvarez J.M."/>
            <person name="Poole C."/>
            <person name="Ren Q."/>
            <person name="Saunders L."/>
            <person name="Sluder A.E."/>
            <person name="Smith K."/>
            <person name="Stanke M."/>
            <person name="Unnasch T.R."/>
            <person name="Ware J."/>
            <person name="Wei A.D."/>
            <person name="Weil G."/>
            <person name="Williams D.J."/>
            <person name="Zhang Y."/>
            <person name="Williams S.A."/>
            <person name="Fraser-Liggett C."/>
            <person name="Slatko B."/>
            <person name="Blaxter M.L."/>
            <person name="Scott A.L."/>
        </authorList>
    </citation>
    <scope>NUCLEOTIDE SEQUENCE [LARGE SCALE GENOMIC DNA]</scope>
</reference>
<organism evidence="1">
    <name type="scientific">Brugia malayi</name>
    <name type="common">Filarial nematode worm</name>
    <dbReference type="NCBI Taxonomy" id="6279"/>
    <lineage>
        <taxon>Eukaryota</taxon>
        <taxon>Metazoa</taxon>
        <taxon>Ecdysozoa</taxon>
        <taxon>Nematoda</taxon>
        <taxon>Chromadorea</taxon>
        <taxon>Rhabditida</taxon>
        <taxon>Spirurina</taxon>
        <taxon>Spiruromorpha</taxon>
        <taxon>Filarioidea</taxon>
        <taxon>Onchocercidae</taxon>
        <taxon>Brugia</taxon>
    </lineage>
</organism>
<sequence>MDYLNDNNRLLIIEDQQIFQDNWNILTNVCTGLVAQWITRRSTEPKIAGSTPAEVVTTSFVGILSFCIWIVGEYY</sequence>
<gene>
    <name evidence="1" type="ORF">Bm1_25130</name>
</gene>
<accession>A8PGW6</accession>
<dbReference type="AlphaFoldDB" id="A8PGW6"/>
<proteinExistence type="predicted"/>
<name>A8PGW6_BRUMA</name>
<dbReference type="EMBL" id="DS239189">
    <property type="protein sequence ID" value="EDP34663.1"/>
    <property type="molecule type" value="Genomic_DNA"/>
</dbReference>
<evidence type="ECO:0000313" key="1">
    <source>
        <dbReference type="EMBL" id="EDP34663.1"/>
    </source>
</evidence>
<protein>
    <submittedName>
        <fullName evidence="1">Uncharacterized protein</fullName>
    </submittedName>
</protein>